<gene>
    <name evidence="5" type="ORF">AURANDRAFT_15740</name>
</gene>
<dbReference type="AlphaFoldDB" id="F0Y904"/>
<organism evidence="6">
    <name type="scientific">Aureococcus anophagefferens</name>
    <name type="common">Harmful bloom alga</name>
    <dbReference type="NCBI Taxonomy" id="44056"/>
    <lineage>
        <taxon>Eukaryota</taxon>
        <taxon>Sar</taxon>
        <taxon>Stramenopiles</taxon>
        <taxon>Ochrophyta</taxon>
        <taxon>Pelagophyceae</taxon>
        <taxon>Pelagomonadales</taxon>
        <taxon>Pelagomonadaceae</taxon>
        <taxon>Aureococcus</taxon>
    </lineage>
</organism>
<dbReference type="OMA" id="ICMNASH"/>
<keyword evidence="1 3" id="KW-0697">Rotamase</keyword>
<keyword evidence="2 3" id="KW-0413">Isomerase</keyword>
<dbReference type="InterPro" id="IPR020892">
    <property type="entry name" value="Cyclophilin-type_PPIase_CS"/>
</dbReference>
<comment type="catalytic activity">
    <reaction evidence="3">
        <text>[protein]-peptidylproline (omega=180) = [protein]-peptidylproline (omega=0)</text>
        <dbReference type="Rhea" id="RHEA:16237"/>
        <dbReference type="Rhea" id="RHEA-COMP:10747"/>
        <dbReference type="Rhea" id="RHEA-COMP:10748"/>
        <dbReference type="ChEBI" id="CHEBI:83833"/>
        <dbReference type="ChEBI" id="CHEBI:83834"/>
        <dbReference type="EC" id="5.2.1.8"/>
    </reaction>
</comment>
<sequence>AADPSPVVVIETSLGSMAVELTPGLTPLTVANFLAYVDDGFFDGLIFHRVIENFMVQGGGFDDEMNEKPARDPIPLERSGVSNRRGTIAMARTNHPDSAASEFFINHADNKFLDSRSDHNGYCAFGLIAGDDAAASLATLDAIARVATHTVAGGLDDVPVAPVYI</sequence>
<dbReference type="PROSITE" id="PS50072">
    <property type="entry name" value="CSA_PPIASE_2"/>
    <property type="match status" value="1"/>
</dbReference>
<dbReference type="InterPro" id="IPR029000">
    <property type="entry name" value="Cyclophilin-like_dom_sf"/>
</dbReference>
<protein>
    <recommendedName>
        <fullName evidence="3">Peptidyl-prolyl cis-trans isomerase</fullName>
        <shortName evidence="3">PPIase</shortName>
        <ecNumber evidence="3">5.2.1.8</ecNumber>
    </recommendedName>
</protein>
<evidence type="ECO:0000256" key="3">
    <source>
        <dbReference type="RuleBase" id="RU363019"/>
    </source>
</evidence>
<dbReference type="PRINTS" id="PR00153">
    <property type="entry name" value="CSAPPISMRASE"/>
</dbReference>
<keyword evidence="6" id="KW-1185">Reference proteome</keyword>
<reference evidence="5 6" key="1">
    <citation type="journal article" date="2011" name="Proc. Natl. Acad. Sci. U.S.A.">
        <title>Niche of harmful alga Aureococcus anophagefferens revealed through ecogenomics.</title>
        <authorList>
            <person name="Gobler C.J."/>
            <person name="Berry D.L."/>
            <person name="Dyhrman S.T."/>
            <person name="Wilhelm S.W."/>
            <person name="Salamov A."/>
            <person name="Lobanov A.V."/>
            <person name="Zhang Y."/>
            <person name="Collier J.L."/>
            <person name="Wurch L.L."/>
            <person name="Kustka A.B."/>
            <person name="Dill B.D."/>
            <person name="Shah M."/>
            <person name="VerBerkmoes N.C."/>
            <person name="Kuo A."/>
            <person name="Terry A."/>
            <person name="Pangilinan J."/>
            <person name="Lindquist E.A."/>
            <person name="Lucas S."/>
            <person name="Paulsen I.T."/>
            <person name="Hattenrath-Lehmann T.K."/>
            <person name="Talmage S.C."/>
            <person name="Walker E.A."/>
            <person name="Koch F."/>
            <person name="Burson A.M."/>
            <person name="Marcoval M.A."/>
            <person name="Tang Y.Z."/>
            <person name="Lecleir G.R."/>
            <person name="Coyne K.J."/>
            <person name="Berg G.M."/>
            <person name="Bertrand E.M."/>
            <person name="Saito M.A."/>
            <person name="Gladyshev V.N."/>
            <person name="Grigoriev I.V."/>
        </authorList>
    </citation>
    <scope>NUCLEOTIDE SEQUENCE [LARGE SCALE GENOMIC DNA]</scope>
    <source>
        <strain evidence="6">CCMP 1984</strain>
    </source>
</reference>
<dbReference type="PANTHER" id="PTHR43246">
    <property type="entry name" value="PEPTIDYL-PROLYL CIS-TRANS ISOMERASE CYP38, CHLOROPLASTIC"/>
    <property type="match status" value="1"/>
</dbReference>
<dbReference type="EC" id="5.2.1.8" evidence="3"/>
<dbReference type="InParanoid" id="F0Y904"/>
<evidence type="ECO:0000256" key="2">
    <source>
        <dbReference type="ARBA" id="ARBA00023235"/>
    </source>
</evidence>
<dbReference type="Proteomes" id="UP000002729">
    <property type="component" value="Unassembled WGS sequence"/>
</dbReference>
<comment type="similarity">
    <text evidence="3">Belongs to the cyclophilin-type PPIase family.</text>
</comment>
<feature type="domain" description="PPIase cyclophilin-type" evidence="4">
    <location>
        <begin position="7"/>
        <end position="165"/>
    </location>
</feature>
<dbReference type="KEGG" id="aaf:AURANDRAFT_15740"/>
<dbReference type="RefSeq" id="XP_009037140.1">
    <property type="nucleotide sequence ID" value="XM_009038892.1"/>
</dbReference>
<accession>F0Y904</accession>
<proteinExistence type="inferred from homology"/>
<dbReference type="GO" id="GO:0006457">
    <property type="term" value="P:protein folding"/>
    <property type="evidence" value="ECO:0007669"/>
    <property type="project" value="InterPro"/>
</dbReference>
<feature type="non-terminal residue" evidence="5">
    <location>
        <position position="1"/>
    </location>
</feature>
<dbReference type="SUPFAM" id="SSF50891">
    <property type="entry name" value="Cyclophilin-like"/>
    <property type="match status" value="1"/>
</dbReference>
<dbReference type="GeneID" id="20218544"/>
<evidence type="ECO:0000259" key="4">
    <source>
        <dbReference type="PROSITE" id="PS50072"/>
    </source>
</evidence>
<dbReference type="InterPro" id="IPR002130">
    <property type="entry name" value="Cyclophilin-type_PPIase_dom"/>
</dbReference>
<comment type="function">
    <text evidence="3">PPIases accelerate the folding of proteins. It catalyzes the cis-trans isomerization of proline imidic peptide bonds in oligopeptides.</text>
</comment>
<dbReference type="eggNOG" id="KOG0885">
    <property type="taxonomic scope" value="Eukaryota"/>
</dbReference>
<dbReference type="OrthoDB" id="10259919at2759"/>
<evidence type="ECO:0000256" key="1">
    <source>
        <dbReference type="ARBA" id="ARBA00023110"/>
    </source>
</evidence>
<dbReference type="Pfam" id="PF00160">
    <property type="entry name" value="Pro_isomerase"/>
    <property type="match status" value="1"/>
</dbReference>
<evidence type="ECO:0000313" key="5">
    <source>
        <dbReference type="EMBL" id="EGB08425.1"/>
    </source>
</evidence>
<dbReference type="PROSITE" id="PS00170">
    <property type="entry name" value="CSA_PPIASE_1"/>
    <property type="match status" value="1"/>
</dbReference>
<dbReference type="Gene3D" id="2.40.100.10">
    <property type="entry name" value="Cyclophilin-like"/>
    <property type="match status" value="1"/>
</dbReference>
<name>F0Y904_AURAN</name>
<feature type="non-terminal residue" evidence="5">
    <location>
        <position position="165"/>
    </location>
</feature>
<dbReference type="GO" id="GO:0003755">
    <property type="term" value="F:peptidyl-prolyl cis-trans isomerase activity"/>
    <property type="evidence" value="ECO:0007669"/>
    <property type="project" value="UniProtKB-UniRule"/>
</dbReference>
<dbReference type="InterPro" id="IPR044665">
    <property type="entry name" value="E_coli_cyclophilin_A-like"/>
</dbReference>
<evidence type="ECO:0000313" key="6">
    <source>
        <dbReference type="Proteomes" id="UP000002729"/>
    </source>
</evidence>
<dbReference type="EMBL" id="GL833128">
    <property type="protein sequence ID" value="EGB08425.1"/>
    <property type="molecule type" value="Genomic_DNA"/>
</dbReference>